<evidence type="ECO:0000256" key="2">
    <source>
        <dbReference type="ARBA" id="ARBA00022801"/>
    </source>
</evidence>
<evidence type="ECO:0000313" key="10">
    <source>
        <dbReference type="Proteomes" id="UP001164746"/>
    </source>
</evidence>
<dbReference type="InterPro" id="IPR050699">
    <property type="entry name" value="RNA-DNA_Helicase"/>
</dbReference>
<dbReference type="InterPro" id="IPR027417">
    <property type="entry name" value="P-loop_NTPase"/>
</dbReference>
<feature type="domain" description="ATP-dependent RNA helicase SUV3 DEXQ-box helicase" evidence="8">
    <location>
        <begin position="93"/>
        <end position="156"/>
    </location>
</feature>
<evidence type="ECO:0000256" key="1">
    <source>
        <dbReference type="ARBA" id="ARBA00022741"/>
    </source>
</evidence>
<name>A0ABY7FM13_MYAAR</name>
<keyword evidence="3" id="KW-0347">Helicase</keyword>
<evidence type="ECO:0000256" key="4">
    <source>
        <dbReference type="ARBA" id="ARBA00022840"/>
    </source>
</evidence>
<dbReference type="Proteomes" id="UP001164746">
    <property type="component" value="Chromosome 12"/>
</dbReference>
<keyword evidence="4" id="KW-0067">ATP-binding</keyword>
<evidence type="ECO:0000313" key="9">
    <source>
        <dbReference type="EMBL" id="WAR21904.1"/>
    </source>
</evidence>
<keyword evidence="1" id="KW-0547">Nucleotide-binding</keyword>
<dbReference type="InterPro" id="IPR022192">
    <property type="entry name" value="SUV3_C"/>
</dbReference>
<dbReference type="Gene3D" id="1.20.58.1080">
    <property type="match status" value="1"/>
</dbReference>
<dbReference type="PANTHER" id="PTHR12131:SF1">
    <property type="entry name" value="ATP-DEPENDENT RNA HELICASE SUPV3L1, MITOCHONDRIAL-RELATED"/>
    <property type="match status" value="1"/>
</dbReference>
<evidence type="ECO:0000256" key="5">
    <source>
        <dbReference type="ARBA" id="ARBA00047984"/>
    </source>
</evidence>
<dbReference type="InterPro" id="IPR055206">
    <property type="entry name" value="DEXQc_SUV3"/>
</dbReference>
<feature type="region of interest" description="Disordered" evidence="6">
    <location>
        <begin position="384"/>
        <end position="415"/>
    </location>
</feature>
<evidence type="ECO:0000256" key="6">
    <source>
        <dbReference type="SAM" id="MobiDB-lite"/>
    </source>
</evidence>
<evidence type="ECO:0000259" key="8">
    <source>
        <dbReference type="Pfam" id="PF22527"/>
    </source>
</evidence>
<dbReference type="PANTHER" id="PTHR12131">
    <property type="entry name" value="ATP-DEPENDENT RNA AND DNA HELICASE"/>
    <property type="match status" value="1"/>
</dbReference>
<accession>A0ABY7FM13</accession>
<dbReference type="Pfam" id="PF22527">
    <property type="entry name" value="DEXQc_Suv3"/>
    <property type="match status" value="1"/>
</dbReference>
<sequence>MISCAENRPHNYRPALTGAVDSSLCLFCHSRHIASRAKTKQVSKHSRQVKGQKSTPAIVTPPTVVELFQPAEVVPNIDTKENDLGKELAGNLSKDDVAVIDEIQLIGDQQRGSSWTRALLGIAAREIHVCGEETAIDLVEKLTYMTGRDSFEVRRYERLTKLEYLDEALVSLDNLRDGDCIVCFRTLDIFNLLNKLRERKIKAAVIYGNLPPGRAGRFRTRFEDGEVTTYFQKDLGILKKIVGQEKPKVTKAGLTPTVDMIESFSFLLPHASLSKLLMAKLLSEGHSLNFSWLSKNLGIPLKPPRTIAELQHLQAIFNVIDIYLWLSYRFAMFDDIELVQDLRVEVDTMIQSYLHVLNSNKDKQLLGNILPENILAENPLRKYQAAPKKRPPEDNIIPEDSLTENPFIKNNDAPTMWPPEDVMDKLFESDERVDQSTVAQMAVRSGGEVDIRTVAHKDVRSGGQVDQITVTQTAEQPEINKSETNANSTPQILSDFKDLTWRQPSTEDEEIIIISSASKPPAVSNSKNLEAVQTSSYSESLNPTAEEMESHAAPINPIAYVNEFTSQFAKSKTSSSTRKVINFWSDSELQPNANVPDNIM</sequence>
<reference evidence="9" key="1">
    <citation type="submission" date="2022-11" db="EMBL/GenBank/DDBJ databases">
        <title>Centuries of genome instability and evolution in soft-shell clam transmissible cancer (bioRxiv).</title>
        <authorList>
            <person name="Hart S.F.M."/>
            <person name="Yonemitsu M.A."/>
            <person name="Giersch R.M."/>
            <person name="Beal B.F."/>
            <person name="Arriagada G."/>
            <person name="Davis B.W."/>
            <person name="Ostrander E.A."/>
            <person name="Goff S.P."/>
            <person name="Metzger M.J."/>
        </authorList>
    </citation>
    <scope>NUCLEOTIDE SEQUENCE</scope>
    <source>
        <strain evidence="9">MELC-2E11</strain>
        <tissue evidence="9">Siphon/mantle</tissue>
    </source>
</reference>
<organism evidence="9 10">
    <name type="scientific">Mya arenaria</name>
    <name type="common">Soft-shell clam</name>
    <dbReference type="NCBI Taxonomy" id="6604"/>
    <lineage>
        <taxon>Eukaryota</taxon>
        <taxon>Metazoa</taxon>
        <taxon>Spiralia</taxon>
        <taxon>Lophotrochozoa</taxon>
        <taxon>Mollusca</taxon>
        <taxon>Bivalvia</taxon>
        <taxon>Autobranchia</taxon>
        <taxon>Heteroconchia</taxon>
        <taxon>Euheterodonta</taxon>
        <taxon>Imparidentia</taxon>
        <taxon>Neoheterodontei</taxon>
        <taxon>Myida</taxon>
        <taxon>Myoidea</taxon>
        <taxon>Myidae</taxon>
        <taxon>Mya</taxon>
    </lineage>
</organism>
<dbReference type="EMBL" id="CP111023">
    <property type="protein sequence ID" value="WAR21904.1"/>
    <property type="molecule type" value="Genomic_DNA"/>
</dbReference>
<protein>
    <submittedName>
        <fullName evidence="9">SUV3-like protein</fullName>
    </submittedName>
</protein>
<evidence type="ECO:0000256" key="3">
    <source>
        <dbReference type="ARBA" id="ARBA00022806"/>
    </source>
</evidence>
<comment type="catalytic activity">
    <reaction evidence="5">
        <text>ATP + H2O = ADP + phosphate + H(+)</text>
        <dbReference type="Rhea" id="RHEA:13065"/>
        <dbReference type="ChEBI" id="CHEBI:15377"/>
        <dbReference type="ChEBI" id="CHEBI:15378"/>
        <dbReference type="ChEBI" id="CHEBI:30616"/>
        <dbReference type="ChEBI" id="CHEBI:43474"/>
        <dbReference type="ChEBI" id="CHEBI:456216"/>
        <dbReference type="EC" id="3.6.4.13"/>
    </reaction>
</comment>
<feature type="domain" description="ATP-dependent RNA helicase SUV3 C-terminal" evidence="7">
    <location>
        <begin position="311"/>
        <end position="354"/>
    </location>
</feature>
<dbReference type="Gene3D" id="3.40.50.300">
    <property type="entry name" value="P-loop containing nucleotide triphosphate hydrolases"/>
    <property type="match status" value="2"/>
</dbReference>
<keyword evidence="10" id="KW-1185">Reference proteome</keyword>
<keyword evidence="2" id="KW-0378">Hydrolase</keyword>
<gene>
    <name evidence="9" type="ORF">MAR_015878</name>
</gene>
<proteinExistence type="predicted"/>
<evidence type="ECO:0000259" key="7">
    <source>
        <dbReference type="Pfam" id="PF12513"/>
    </source>
</evidence>
<dbReference type="Pfam" id="PF12513">
    <property type="entry name" value="SUV3_C"/>
    <property type="match status" value="1"/>
</dbReference>